<organism evidence="14 15">
    <name type="scientific">Clytia hemisphaerica</name>
    <dbReference type="NCBI Taxonomy" id="252671"/>
    <lineage>
        <taxon>Eukaryota</taxon>
        <taxon>Metazoa</taxon>
        <taxon>Cnidaria</taxon>
        <taxon>Hydrozoa</taxon>
        <taxon>Hydroidolina</taxon>
        <taxon>Leptothecata</taxon>
        <taxon>Obeliida</taxon>
        <taxon>Clytiidae</taxon>
        <taxon>Clytia</taxon>
    </lineage>
</organism>
<dbReference type="AlphaFoldDB" id="A0A7M5X6G5"/>
<evidence type="ECO:0000256" key="6">
    <source>
        <dbReference type="ARBA" id="ARBA00022729"/>
    </source>
</evidence>
<dbReference type="GO" id="GO:0005789">
    <property type="term" value="C:endoplasmic reticulum membrane"/>
    <property type="evidence" value="ECO:0007669"/>
    <property type="project" value="UniProtKB-SubCell"/>
</dbReference>
<evidence type="ECO:0000256" key="1">
    <source>
        <dbReference type="ARBA" id="ARBA00002838"/>
    </source>
</evidence>
<dbReference type="OrthoDB" id="5860827at2759"/>
<keyword evidence="5 12" id="KW-0812">Transmembrane</keyword>
<evidence type="ECO:0000256" key="13">
    <source>
        <dbReference type="SAM" id="SignalP"/>
    </source>
</evidence>
<evidence type="ECO:0000256" key="5">
    <source>
        <dbReference type="ARBA" id="ARBA00022692"/>
    </source>
</evidence>
<evidence type="ECO:0000256" key="7">
    <source>
        <dbReference type="ARBA" id="ARBA00022824"/>
    </source>
</evidence>
<evidence type="ECO:0000313" key="15">
    <source>
        <dbReference type="Proteomes" id="UP000594262"/>
    </source>
</evidence>
<dbReference type="PANTHER" id="PTHR12861">
    <property type="entry name" value="TRANSLOCON-ASSOCIATED PROTEIN, BETA SUBUNIT PRECURSOR TRAP-BETA SIGNAL SEQUENCE RECEPTOR BETA SUBUNIT"/>
    <property type="match status" value="1"/>
</dbReference>
<keyword evidence="10" id="KW-0325">Glycoprotein</keyword>
<dbReference type="RefSeq" id="XP_066932242.1">
    <property type="nucleotide sequence ID" value="XM_067076141.1"/>
</dbReference>
<keyword evidence="6 13" id="KW-0732">Signal</keyword>
<sequence>MMFYVLFSLFVATAFSADLDSQAKLLASKTVENKFIVENRELTIKYSIYNVGTSAASQVNLADETFPIQDFEVVRGQLPAAWKSIAPNGNVTHIVVYKPLKAGYFNFTSAQITYVPSEGAELQRAFTSFPGEGGIMTEVDFARKHSPHLLEWTIFILMCLPSLVIPFSLWYKSHSKYTNAQKPKKQ</sequence>
<reference evidence="14" key="1">
    <citation type="submission" date="2021-01" db="UniProtKB">
        <authorList>
            <consortium name="EnsemblMetazoa"/>
        </authorList>
    </citation>
    <scope>IDENTIFICATION</scope>
</reference>
<keyword evidence="15" id="KW-1185">Reference proteome</keyword>
<protein>
    <recommendedName>
        <fullName evidence="4 11">Translocon-associated protein subunit beta</fullName>
        <shortName evidence="11">TRAP-beta</shortName>
    </recommendedName>
    <alternativeName>
        <fullName evidence="11">Signal sequence receptor subunit beta</fullName>
    </alternativeName>
</protein>
<dbReference type="Pfam" id="PF05753">
    <property type="entry name" value="TRAP_beta"/>
    <property type="match status" value="1"/>
</dbReference>
<evidence type="ECO:0000256" key="4">
    <source>
        <dbReference type="ARBA" id="ARBA00021110"/>
    </source>
</evidence>
<feature type="transmembrane region" description="Helical" evidence="12">
    <location>
        <begin position="152"/>
        <end position="171"/>
    </location>
</feature>
<evidence type="ECO:0000256" key="9">
    <source>
        <dbReference type="ARBA" id="ARBA00023136"/>
    </source>
</evidence>
<feature type="chain" id="PRO_5029560609" description="Translocon-associated protein subunit beta" evidence="13">
    <location>
        <begin position="17"/>
        <end position="186"/>
    </location>
</feature>
<dbReference type="GeneID" id="136819897"/>
<evidence type="ECO:0000256" key="2">
    <source>
        <dbReference type="ARBA" id="ARBA00004115"/>
    </source>
</evidence>
<keyword evidence="8 12" id="KW-1133">Transmembrane helix</keyword>
<dbReference type="EnsemblMetazoa" id="CLYHEMT018255.1">
    <property type="protein sequence ID" value="CLYHEMP018255.1"/>
    <property type="gene ID" value="CLYHEMG018255"/>
</dbReference>
<accession>A0A7M5X6G5</accession>
<dbReference type="InterPro" id="IPR008856">
    <property type="entry name" value="TRAP_beta"/>
</dbReference>
<keyword evidence="7 11" id="KW-0256">Endoplasmic reticulum</keyword>
<comment type="subunit">
    <text evidence="11">Heterotetramer of TRAP-alpha, TRAP-beta, TRAP-delta and TRAP-gamma.</text>
</comment>
<proteinExistence type="inferred from homology"/>
<comment type="similarity">
    <text evidence="3 11">Belongs to the TRAP-beta family.</text>
</comment>
<dbReference type="PIRSF" id="PIRSF016400">
    <property type="entry name" value="TRAP_beta"/>
    <property type="match status" value="1"/>
</dbReference>
<comment type="function">
    <text evidence="1 11">TRAP proteins are part of a complex whose function is to bind calcium to the ER membrane and thereby regulate the retention of ER resident proteins.</text>
</comment>
<evidence type="ECO:0000313" key="14">
    <source>
        <dbReference type="EnsemblMetazoa" id="CLYHEMP018255.1"/>
    </source>
</evidence>
<feature type="signal peptide" evidence="13">
    <location>
        <begin position="1"/>
        <end position="16"/>
    </location>
</feature>
<evidence type="ECO:0000256" key="11">
    <source>
        <dbReference type="PIRNR" id="PIRNR016400"/>
    </source>
</evidence>
<comment type="subcellular location">
    <subcellularLocation>
        <location evidence="2">Endoplasmic reticulum membrane</location>
        <topology evidence="2">Single-pass type I membrane protein</topology>
    </subcellularLocation>
</comment>
<evidence type="ECO:0000256" key="8">
    <source>
        <dbReference type="ARBA" id="ARBA00022989"/>
    </source>
</evidence>
<evidence type="ECO:0000256" key="12">
    <source>
        <dbReference type="SAM" id="Phobius"/>
    </source>
</evidence>
<dbReference type="Proteomes" id="UP000594262">
    <property type="component" value="Unplaced"/>
</dbReference>
<dbReference type="PANTHER" id="PTHR12861:SF3">
    <property type="entry name" value="TRANSLOCON-ASSOCIATED PROTEIN SUBUNIT BETA"/>
    <property type="match status" value="1"/>
</dbReference>
<name>A0A7M5X6G5_9CNID</name>
<evidence type="ECO:0000256" key="10">
    <source>
        <dbReference type="ARBA" id="ARBA00023180"/>
    </source>
</evidence>
<evidence type="ECO:0000256" key="3">
    <source>
        <dbReference type="ARBA" id="ARBA00005610"/>
    </source>
</evidence>
<keyword evidence="9 11" id="KW-0472">Membrane</keyword>